<dbReference type="SUPFAM" id="SSF53807">
    <property type="entry name" value="Helical backbone' metal receptor"/>
    <property type="match status" value="1"/>
</dbReference>
<comment type="caution">
    <text evidence="4">The sequence shown here is derived from an EMBL/GenBank/DDBJ whole genome shotgun (WGS) entry which is preliminary data.</text>
</comment>
<evidence type="ECO:0008006" key="6">
    <source>
        <dbReference type="Google" id="ProtNLM"/>
    </source>
</evidence>
<dbReference type="GO" id="GO:0046872">
    <property type="term" value="F:metal ion binding"/>
    <property type="evidence" value="ECO:0007669"/>
    <property type="project" value="InterPro"/>
</dbReference>
<sequence>MKRLVCFLFLGFCVLFGVEDFRVKIGVSVPVQEYFVKKIGGEFVDVVVLVPQARNPKFFEPTATQVKMIKNLSVYVASGIPFEKKWLKRFENANPSLRVLNLSDNACKEAICYQWLSIPSLKKQAKKIAYILRSVDIKNAKIYKENLESFLKELQEFEGKIKQRLALPTTPKIFAGFQDTWAGFAKSFDLQYLSLKNQEELKKFRQEKLKMVLITPFDVRKQVRAIVANPKVELVEINPFALQWEENMLKILSCVVGE</sequence>
<evidence type="ECO:0000256" key="1">
    <source>
        <dbReference type="ARBA" id="ARBA00011028"/>
    </source>
</evidence>
<dbReference type="AlphaFoldDB" id="A0A3D8J5S0"/>
<keyword evidence="2" id="KW-0813">Transport</keyword>
<gene>
    <name evidence="4" type="ORF">CQA58_01110</name>
</gene>
<dbReference type="InterPro" id="IPR006127">
    <property type="entry name" value="ZnuA-like"/>
</dbReference>
<comment type="similarity">
    <text evidence="1">Belongs to the bacterial solute-binding protein 9 family.</text>
</comment>
<dbReference type="RefSeq" id="WP_115568864.1">
    <property type="nucleotide sequence ID" value="NZ_NXLV01000001.1"/>
</dbReference>
<organism evidence="4 5">
    <name type="scientific">Helicobacter brantae</name>
    <dbReference type="NCBI Taxonomy" id="375927"/>
    <lineage>
        <taxon>Bacteria</taxon>
        <taxon>Pseudomonadati</taxon>
        <taxon>Campylobacterota</taxon>
        <taxon>Epsilonproteobacteria</taxon>
        <taxon>Campylobacterales</taxon>
        <taxon>Helicobacteraceae</taxon>
        <taxon>Helicobacter</taxon>
    </lineage>
</organism>
<dbReference type="Gene3D" id="3.40.50.1980">
    <property type="entry name" value="Nitrogenase molybdenum iron protein domain"/>
    <property type="match status" value="1"/>
</dbReference>
<accession>A0A3D8J5S0</accession>
<reference evidence="4 5" key="1">
    <citation type="submission" date="2018-04" db="EMBL/GenBank/DDBJ databases">
        <title>Novel Campyloabacter and Helicobacter Species and Strains.</title>
        <authorList>
            <person name="Mannion A.J."/>
            <person name="Shen Z."/>
            <person name="Fox J.G."/>
        </authorList>
    </citation>
    <scope>NUCLEOTIDE SEQUENCE [LARGE SCALE GENOMIC DNA]</scope>
    <source>
        <strain evidence="4 5">MIT 04-9366</strain>
    </source>
</reference>
<dbReference type="InterPro" id="IPR050492">
    <property type="entry name" value="Bact_metal-bind_prot9"/>
</dbReference>
<dbReference type="Proteomes" id="UP000257045">
    <property type="component" value="Unassembled WGS sequence"/>
</dbReference>
<protein>
    <recommendedName>
        <fullName evidence="6">Zinc ABC transporter substrate-binding protein</fullName>
    </recommendedName>
</protein>
<dbReference type="PANTHER" id="PTHR42953">
    <property type="entry name" value="HIGH-AFFINITY ZINC UPTAKE SYSTEM PROTEIN ZNUA-RELATED"/>
    <property type="match status" value="1"/>
</dbReference>
<name>A0A3D8J5S0_9HELI</name>
<dbReference type="Pfam" id="PF01297">
    <property type="entry name" value="ZnuA"/>
    <property type="match status" value="1"/>
</dbReference>
<evidence type="ECO:0000313" key="5">
    <source>
        <dbReference type="Proteomes" id="UP000257045"/>
    </source>
</evidence>
<dbReference type="PANTHER" id="PTHR42953:SF3">
    <property type="entry name" value="HIGH-AFFINITY ZINC UPTAKE SYSTEM PROTEIN ZNUA"/>
    <property type="match status" value="1"/>
</dbReference>
<dbReference type="EMBL" id="NXLV01000001">
    <property type="protein sequence ID" value="RDU72234.1"/>
    <property type="molecule type" value="Genomic_DNA"/>
</dbReference>
<evidence type="ECO:0000256" key="2">
    <source>
        <dbReference type="ARBA" id="ARBA00022448"/>
    </source>
</evidence>
<dbReference type="GO" id="GO:0030001">
    <property type="term" value="P:metal ion transport"/>
    <property type="evidence" value="ECO:0007669"/>
    <property type="project" value="InterPro"/>
</dbReference>
<proteinExistence type="inferred from homology"/>
<evidence type="ECO:0000256" key="3">
    <source>
        <dbReference type="ARBA" id="ARBA00022729"/>
    </source>
</evidence>
<keyword evidence="5" id="KW-1185">Reference proteome</keyword>
<keyword evidence="3" id="KW-0732">Signal</keyword>
<evidence type="ECO:0000313" key="4">
    <source>
        <dbReference type="EMBL" id="RDU72234.1"/>
    </source>
</evidence>
<dbReference type="OrthoDB" id="9810636at2"/>